<dbReference type="InterPro" id="IPR009835">
    <property type="entry name" value="SrtB"/>
</dbReference>
<keyword evidence="1" id="KW-0472">Membrane</keyword>
<feature type="transmembrane region" description="Helical" evidence="1">
    <location>
        <begin position="12"/>
        <end position="32"/>
    </location>
</feature>
<dbReference type="NCBIfam" id="NF040525">
    <property type="entry name" value="SrtB_LPKTxSAVK"/>
    <property type="match status" value="1"/>
</dbReference>
<dbReference type="InterPro" id="IPR023365">
    <property type="entry name" value="Sortase_dom-sf"/>
</dbReference>
<reference evidence="2 3" key="1">
    <citation type="submission" date="2011-03" db="EMBL/GenBank/DDBJ databases">
        <title>The Genome Sequence of Gemella haemolysans M341.</title>
        <authorList>
            <consortium name="The Broad Institute Genome Sequencing Platform"/>
            <consortium name="The Broad Institute Genome Sequencing Center for Infectious Disease"/>
            <person name="Earl A."/>
            <person name="Ward D."/>
            <person name="Feldgarden M."/>
            <person name="Gevers D."/>
            <person name="Sibley C.D."/>
            <person name="Field T.R."/>
            <person name="Grinwis M."/>
            <person name="Eshaghurshan C.S."/>
            <person name="Surette M.G."/>
            <person name="Young S.K."/>
            <person name="Zeng Q."/>
            <person name="Gargeya S."/>
            <person name="Fitzgerald M."/>
            <person name="Haas B."/>
            <person name="Abouelleil A."/>
            <person name="Alvarado L."/>
            <person name="Arachchi H.M."/>
            <person name="Berlin A."/>
            <person name="Brown A."/>
            <person name="Chapman S.B."/>
            <person name="Chen Z."/>
            <person name="Dunbar C."/>
            <person name="Freedman E."/>
            <person name="Gearin G."/>
            <person name="Gellesch M."/>
            <person name="Goldberg J."/>
            <person name="Griggs A."/>
            <person name="Gujja S."/>
            <person name="Heilman E.R."/>
            <person name="Heiman D."/>
            <person name="Howarth C."/>
            <person name="Larson L."/>
            <person name="Lui A."/>
            <person name="MacDonald P.J.P."/>
            <person name="Mehta T."/>
            <person name="Montmayeur A."/>
            <person name="Murphy C."/>
            <person name="Neiman D."/>
            <person name="Pearson M."/>
            <person name="Priest M."/>
            <person name="Roberts A."/>
            <person name="Saif S."/>
            <person name="Shea T."/>
            <person name="Shenoy N."/>
            <person name="Sisk P."/>
            <person name="Stolte C."/>
            <person name="Sykes S."/>
            <person name="White J."/>
            <person name="Yandava C."/>
            <person name="Wortman J."/>
            <person name="Nusbaum C."/>
            <person name="Birren B."/>
        </authorList>
    </citation>
    <scope>NUCLEOTIDE SEQUENCE [LARGE SCALE GENOMIC DNA]</scope>
    <source>
        <strain evidence="2 3">M341</strain>
    </source>
</reference>
<evidence type="ECO:0000313" key="2">
    <source>
        <dbReference type="EMBL" id="EGF88521.1"/>
    </source>
</evidence>
<proteinExistence type="predicted"/>
<organism evidence="2 3">
    <name type="scientific">Gemella haemolysans M341</name>
    <dbReference type="NCBI Taxonomy" id="562981"/>
    <lineage>
        <taxon>Bacteria</taxon>
        <taxon>Bacillati</taxon>
        <taxon>Bacillota</taxon>
        <taxon>Bacilli</taxon>
        <taxon>Bacillales</taxon>
        <taxon>Gemellaceae</taxon>
        <taxon>Gemella</taxon>
    </lineage>
</organism>
<dbReference type="Proteomes" id="UP000004773">
    <property type="component" value="Unassembled WGS sequence"/>
</dbReference>
<keyword evidence="1" id="KW-1133">Transmembrane helix</keyword>
<dbReference type="Gene3D" id="2.40.260.10">
    <property type="entry name" value="Sortase"/>
    <property type="match status" value="1"/>
</dbReference>
<keyword evidence="1" id="KW-0812">Transmembrane</keyword>
<dbReference type="AlphaFoldDB" id="A0AA87DVP5"/>
<sequence length="281" mass="32554">MKNSKSILRNILKYLLLVVILIGGSYGAYSYFNSSTSSTESQVQINKKETKKQEEKYVVDKAEKEYLEKKFNELKAINKEVIGYMYVPGDGKDSLKEPMLQTTNNSKYLEYGLDNKPAPYIGAVFMDYENQPDLTKSDVKWVFGHARAGIEEKKITLDTRVFNNMNWFGKKDYFDSHRVIVMETSERKYYYEVTGVKVVNEFTNLYQIPTTSDKKGEFIKLFKEGAKNWLENSKISGEDNMTVFCTCRLDDVALRTLVLARQVPDNELKEFLEKNKELLNS</sequence>
<dbReference type="EMBL" id="ACRO01000015">
    <property type="protein sequence ID" value="EGF88521.1"/>
    <property type="molecule type" value="Genomic_DNA"/>
</dbReference>
<dbReference type="SUPFAM" id="SSF63817">
    <property type="entry name" value="Sortase"/>
    <property type="match status" value="1"/>
</dbReference>
<gene>
    <name evidence="2" type="ORF">HMPREF0428_01039</name>
</gene>
<evidence type="ECO:0000313" key="3">
    <source>
        <dbReference type="Proteomes" id="UP000004773"/>
    </source>
</evidence>
<protein>
    <recommendedName>
        <fullName evidence="4">Sortase, SrtB family</fullName>
    </recommendedName>
</protein>
<evidence type="ECO:0000256" key="1">
    <source>
        <dbReference type="SAM" id="Phobius"/>
    </source>
</evidence>
<accession>A0AA87DVP5</accession>
<name>A0AA87DVP5_9BACL</name>
<dbReference type="CDD" id="cd05826">
    <property type="entry name" value="Sortase_B"/>
    <property type="match status" value="1"/>
</dbReference>
<evidence type="ECO:0008006" key="4">
    <source>
        <dbReference type="Google" id="ProtNLM"/>
    </source>
</evidence>
<comment type="caution">
    <text evidence="2">The sequence shown here is derived from an EMBL/GenBank/DDBJ whole genome shotgun (WGS) entry which is preliminary data.</text>
</comment>
<dbReference type="RefSeq" id="WP_003147135.1">
    <property type="nucleotide sequence ID" value="NZ_GL883583.1"/>
</dbReference>